<dbReference type="CDD" id="cd07129">
    <property type="entry name" value="ALDH_KGSADH"/>
    <property type="match status" value="1"/>
</dbReference>
<feature type="domain" description="Aldehyde dehydrogenase" evidence="2">
    <location>
        <begin position="12"/>
        <end position="418"/>
    </location>
</feature>
<name>A0A4R5BIT7_9ACTN</name>
<dbReference type="InterPro" id="IPR016163">
    <property type="entry name" value="Ald_DH_C"/>
</dbReference>
<dbReference type="Gene3D" id="3.40.605.10">
    <property type="entry name" value="Aldehyde Dehydrogenase, Chain A, domain 1"/>
    <property type="match status" value="1"/>
</dbReference>
<dbReference type="Proteomes" id="UP000295578">
    <property type="component" value="Unassembled WGS sequence"/>
</dbReference>
<comment type="caution">
    <text evidence="3">The sequence shown here is derived from an EMBL/GenBank/DDBJ whole genome shotgun (WGS) entry which is preliminary data.</text>
</comment>
<protein>
    <submittedName>
        <fullName evidence="3">Aldehyde dehydrogenase (NADP(+))</fullName>
    </submittedName>
</protein>
<dbReference type="AlphaFoldDB" id="A0A4R5BIT7"/>
<evidence type="ECO:0000256" key="1">
    <source>
        <dbReference type="ARBA" id="ARBA00023002"/>
    </source>
</evidence>
<organism evidence="3 4">
    <name type="scientific">Actinomadura darangshiensis</name>
    <dbReference type="NCBI Taxonomy" id="705336"/>
    <lineage>
        <taxon>Bacteria</taxon>
        <taxon>Bacillati</taxon>
        <taxon>Actinomycetota</taxon>
        <taxon>Actinomycetes</taxon>
        <taxon>Streptosporangiales</taxon>
        <taxon>Thermomonosporaceae</taxon>
        <taxon>Actinomadura</taxon>
    </lineage>
</organism>
<dbReference type="Gene3D" id="3.40.309.10">
    <property type="entry name" value="Aldehyde Dehydrogenase, Chain A, domain 2"/>
    <property type="match status" value="1"/>
</dbReference>
<dbReference type="InterPro" id="IPR044151">
    <property type="entry name" value="ALDH_KGSADH"/>
</dbReference>
<sequence length="488" mass="49883">MVIGFERVSGTGHAITAIDPRTGERLGPEYRYGGDAEVGRACALAEEAFDAYRATSPQERAAFLDAIAGKLDGLADVLVRRATSESGLPEARLTGEVARTTGQLRLFAGDLRSAQAGAGGAVLSVDPAGDGGPEIRQGRVPLGPVVVFGASNFPLAFSVAGGDTAAALAAGCPVIVKAHDAHPGTCELVGRAVSEAVREAGLPEGVFSMLYGDGPTLGIALVTDPRVQAVGFTGSRTAGLAIAKAAAGRPRPIPVYAEMSSVNPVFLLEDALAERGAELAGEYAGSLTLGAGQFCTNPGLVFAVKGTDLDAFLGTAAKAVEADPGAPMLTPGIARAYAEGVERLERHPGVEILARGREPDAVAGCRAALAAVDAGDFGPELETEIFGACSLVVRCDGLDQMIALARGLEGQLTATIHGGGEPAARLLPVLERLAGRILWGGWPTGVRVGHAMVHGGPYPATSDARTTSVGSLAIERFQRPIAYQGVPR</sequence>
<dbReference type="Pfam" id="PF00171">
    <property type="entry name" value="Aldedh"/>
    <property type="match status" value="1"/>
</dbReference>
<evidence type="ECO:0000313" key="3">
    <source>
        <dbReference type="EMBL" id="TDD85016.1"/>
    </source>
</evidence>
<dbReference type="InterPro" id="IPR016162">
    <property type="entry name" value="Ald_DH_N"/>
</dbReference>
<keyword evidence="1" id="KW-0560">Oxidoreductase</keyword>
<dbReference type="InterPro" id="IPR015590">
    <property type="entry name" value="Aldehyde_DH_dom"/>
</dbReference>
<dbReference type="GO" id="GO:0016620">
    <property type="term" value="F:oxidoreductase activity, acting on the aldehyde or oxo group of donors, NAD or NADP as acceptor"/>
    <property type="evidence" value="ECO:0007669"/>
    <property type="project" value="InterPro"/>
</dbReference>
<dbReference type="OrthoDB" id="9770537at2"/>
<accession>A0A4R5BIT7</accession>
<dbReference type="EMBL" id="SMKY01000040">
    <property type="protein sequence ID" value="TDD85016.1"/>
    <property type="molecule type" value="Genomic_DNA"/>
</dbReference>
<evidence type="ECO:0000259" key="2">
    <source>
        <dbReference type="Pfam" id="PF00171"/>
    </source>
</evidence>
<gene>
    <name evidence="3" type="ORF">E1293_11890</name>
</gene>
<dbReference type="PANTHER" id="PTHR43353">
    <property type="entry name" value="SUCCINATE-SEMIALDEHYDE DEHYDROGENASE, MITOCHONDRIAL"/>
    <property type="match status" value="1"/>
</dbReference>
<dbReference type="SUPFAM" id="SSF53720">
    <property type="entry name" value="ALDH-like"/>
    <property type="match status" value="1"/>
</dbReference>
<dbReference type="InterPro" id="IPR016161">
    <property type="entry name" value="Ald_DH/histidinol_DH"/>
</dbReference>
<evidence type="ECO:0000313" key="4">
    <source>
        <dbReference type="Proteomes" id="UP000295578"/>
    </source>
</evidence>
<dbReference type="PANTHER" id="PTHR43353:SF3">
    <property type="entry name" value="ALDEHYDE DEHYDROGENASE-RELATED"/>
    <property type="match status" value="1"/>
</dbReference>
<keyword evidence="4" id="KW-1185">Reference proteome</keyword>
<proteinExistence type="predicted"/>
<dbReference type="InterPro" id="IPR050740">
    <property type="entry name" value="Aldehyde_DH_Superfamily"/>
</dbReference>
<reference evidence="3 4" key="1">
    <citation type="submission" date="2019-03" db="EMBL/GenBank/DDBJ databases">
        <title>Draft genome sequences of novel Actinobacteria.</title>
        <authorList>
            <person name="Sahin N."/>
            <person name="Ay H."/>
            <person name="Saygin H."/>
        </authorList>
    </citation>
    <scope>NUCLEOTIDE SEQUENCE [LARGE SCALE GENOMIC DNA]</scope>
    <source>
        <strain evidence="3 4">DSM 45941</strain>
    </source>
</reference>